<gene>
    <name evidence="1" type="ORF">CCAP1982_LOCUS3806</name>
</gene>
<dbReference type="AlphaFoldDB" id="A0A811U744"/>
<sequence>MAALLSEYIKQMKHEATYHNIAAIKRKYYTRGLTKVRCTISLPFKRKCKITEDSLDQIPQPTQTEIHHSLFLNGSQTPDRTFFRRGRFPGRSNKSSTDDVIVALVMSKIDEAPQLTQEMIANELVLNTTAAPLILNTHLISTKKSAGL</sequence>
<name>A0A811U744_CERCA</name>
<protein>
    <submittedName>
        <fullName evidence="1">(Mediterranean fruit fly) hypothetical protein</fullName>
    </submittedName>
</protein>
<accession>A0A811U744</accession>
<feature type="non-terminal residue" evidence="1">
    <location>
        <position position="1"/>
    </location>
</feature>
<reference evidence="1" key="1">
    <citation type="submission" date="2020-11" db="EMBL/GenBank/DDBJ databases">
        <authorList>
            <person name="Whitehead M."/>
        </authorList>
    </citation>
    <scope>NUCLEOTIDE SEQUENCE</scope>
    <source>
        <strain evidence="1">EGII</strain>
    </source>
</reference>
<comment type="caution">
    <text evidence="1">The sequence shown here is derived from an EMBL/GenBank/DDBJ whole genome shotgun (WGS) entry which is preliminary data.</text>
</comment>
<evidence type="ECO:0000313" key="2">
    <source>
        <dbReference type="Proteomes" id="UP000606786"/>
    </source>
</evidence>
<keyword evidence="2" id="KW-1185">Reference proteome</keyword>
<evidence type="ECO:0000313" key="1">
    <source>
        <dbReference type="EMBL" id="CAD6995082.1"/>
    </source>
</evidence>
<dbReference type="Proteomes" id="UP000606786">
    <property type="component" value="Unassembled WGS sequence"/>
</dbReference>
<organism evidence="1 2">
    <name type="scientific">Ceratitis capitata</name>
    <name type="common">Mediterranean fruit fly</name>
    <name type="synonym">Tephritis capitata</name>
    <dbReference type="NCBI Taxonomy" id="7213"/>
    <lineage>
        <taxon>Eukaryota</taxon>
        <taxon>Metazoa</taxon>
        <taxon>Ecdysozoa</taxon>
        <taxon>Arthropoda</taxon>
        <taxon>Hexapoda</taxon>
        <taxon>Insecta</taxon>
        <taxon>Pterygota</taxon>
        <taxon>Neoptera</taxon>
        <taxon>Endopterygota</taxon>
        <taxon>Diptera</taxon>
        <taxon>Brachycera</taxon>
        <taxon>Muscomorpha</taxon>
        <taxon>Tephritoidea</taxon>
        <taxon>Tephritidae</taxon>
        <taxon>Ceratitis</taxon>
        <taxon>Ceratitis</taxon>
    </lineage>
</organism>
<proteinExistence type="predicted"/>
<dbReference type="EMBL" id="CAJHJT010000001">
    <property type="protein sequence ID" value="CAD6995082.1"/>
    <property type="molecule type" value="Genomic_DNA"/>
</dbReference>